<dbReference type="InterPro" id="IPR022793">
    <property type="entry name" value="Rrn10"/>
</dbReference>
<keyword evidence="3" id="KW-1185">Reference proteome</keyword>
<organism evidence="2 3">
    <name type="scientific">Microdochium bolleyi</name>
    <dbReference type="NCBI Taxonomy" id="196109"/>
    <lineage>
        <taxon>Eukaryota</taxon>
        <taxon>Fungi</taxon>
        <taxon>Dikarya</taxon>
        <taxon>Ascomycota</taxon>
        <taxon>Pezizomycotina</taxon>
        <taxon>Sordariomycetes</taxon>
        <taxon>Xylariomycetidae</taxon>
        <taxon>Xylariales</taxon>
        <taxon>Microdochiaceae</taxon>
        <taxon>Microdochium</taxon>
    </lineage>
</organism>
<feature type="compositionally biased region" description="Basic residues" evidence="1">
    <location>
        <begin position="63"/>
        <end position="74"/>
    </location>
</feature>
<protein>
    <submittedName>
        <fullName evidence="2">Uncharacterized protein</fullName>
    </submittedName>
</protein>
<evidence type="ECO:0000313" key="3">
    <source>
        <dbReference type="Proteomes" id="UP000070501"/>
    </source>
</evidence>
<evidence type="ECO:0000313" key="2">
    <source>
        <dbReference type="EMBL" id="KXJ91130.1"/>
    </source>
</evidence>
<feature type="compositionally biased region" description="Low complexity" evidence="1">
    <location>
        <begin position="75"/>
        <end position="85"/>
    </location>
</feature>
<dbReference type="PANTHER" id="PTHR28054:SF1">
    <property type="entry name" value="RNA POLYMERASE I-SPECIFIC TRANSCRIPTION INITIATION FACTOR RRN10"/>
    <property type="match status" value="1"/>
</dbReference>
<sequence length="220" mass="24227">MLSTRDRHGRSQSAEYRPETSDVGESDDDVLPRHRGKNATLFDAVAGRVTSTHALEDGTGRLSRLRGRRSRRAAQRLSRLTSSSSQNAVLAPEEVLFRRANAPVRYAERDIYFANERLPDGGINVLPDSDMLKALHVYASHFYARGQPDTGQSSSHAGDHDEQGNRLLRRKRATPIDEGSMDETAMLAFGIILEEASRELLGPSGDLVFTEGVDASDLAH</sequence>
<evidence type="ECO:0000256" key="1">
    <source>
        <dbReference type="SAM" id="MobiDB-lite"/>
    </source>
</evidence>
<dbReference type="AlphaFoldDB" id="A0A136J1L0"/>
<name>A0A136J1L0_9PEZI</name>
<dbReference type="Proteomes" id="UP000070501">
    <property type="component" value="Unassembled WGS sequence"/>
</dbReference>
<feature type="region of interest" description="Disordered" evidence="1">
    <location>
        <begin position="146"/>
        <end position="175"/>
    </location>
</feature>
<gene>
    <name evidence="2" type="ORF">Micbo1qcDRAFT_69636</name>
</gene>
<feature type="region of interest" description="Disordered" evidence="1">
    <location>
        <begin position="59"/>
        <end position="85"/>
    </location>
</feature>
<dbReference type="OrthoDB" id="2565191at2759"/>
<proteinExistence type="predicted"/>
<dbReference type="InParanoid" id="A0A136J1L0"/>
<dbReference type="EMBL" id="KQ964251">
    <property type="protein sequence ID" value="KXJ91130.1"/>
    <property type="molecule type" value="Genomic_DNA"/>
</dbReference>
<dbReference type="STRING" id="196109.A0A136J1L0"/>
<reference evidence="3" key="1">
    <citation type="submission" date="2016-02" db="EMBL/GenBank/DDBJ databases">
        <title>Draft genome sequence of Microdochium bolleyi, a fungal endophyte of beachgrass.</title>
        <authorList>
            <consortium name="DOE Joint Genome Institute"/>
            <person name="David A.S."/>
            <person name="May G."/>
            <person name="Haridas S."/>
            <person name="Lim J."/>
            <person name="Wang M."/>
            <person name="Labutti K."/>
            <person name="Lipzen A."/>
            <person name="Barry K."/>
            <person name="Grigoriev I.V."/>
        </authorList>
    </citation>
    <scope>NUCLEOTIDE SEQUENCE [LARGE SCALE GENOMIC DNA]</scope>
    <source>
        <strain evidence="3">J235TASD1</strain>
    </source>
</reference>
<dbReference type="GO" id="GO:0006360">
    <property type="term" value="P:transcription by RNA polymerase I"/>
    <property type="evidence" value="ECO:0007669"/>
    <property type="project" value="InterPro"/>
</dbReference>
<dbReference type="PANTHER" id="PTHR28054">
    <property type="entry name" value="RNA POLYMERASE I-SPECIFIC TRANSCRIPTION INITIATION FACTOR RRN10"/>
    <property type="match status" value="1"/>
</dbReference>
<accession>A0A136J1L0</accession>
<feature type="region of interest" description="Disordered" evidence="1">
    <location>
        <begin position="1"/>
        <end position="35"/>
    </location>
</feature>